<protein>
    <recommendedName>
        <fullName evidence="5">Cyclin-like domain-containing protein</fullName>
    </recommendedName>
</protein>
<evidence type="ECO:0000313" key="6">
    <source>
        <dbReference type="EMBL" id="CAH1996938.1"/>
    </source>
</evidence>
<proteinExistence type="inferred from homology"/>
<organism evidence="6 7">
    <name type="scientific">Acanthoscelides obtectus</name>
    <name type="common">Bean weevil</name>
    <name type="synonym">Bruchus obtectus</name>
    <dbReference type="NCBI Taxonomy" id="200917"/>
    <lineage>
        <taxon>Eukaryota</taxon>
        <taxon>Metazoa</taxon>
        <taxon>Ecdysozoa</taxon>
        <taxon>Arthropoda</taxon>
        <taxon>Hexapoda</taxon>
        <taxon>Insecta</taxon>
        <taxon>Pterygota</taxon>
        <taxon>Neoptera</taxon>
        <taxon>Endopterygota</taxon>
        <taxon>Coleoptera</taxon>
        <taxon>Polyphaga</taxon>
        <taxon>Cucujiformia</taxon>
        <taxon>Chrysomeloidea</taxon>
        <taxon>Chrysomelidae</taxon>
        <taxon>Bruchinae</taxon>
        <taxon>Bruchini</taxon>
        <taxon>Acanthoscelides</taxon>
    </lineage>
</organism>
<dbReference type="SMART" id="SM00385">
    <property type="entry name" value="CYCLIN"/>
    <property type="match status" value="1"/>
</dbReference>
<dbReference type="GO" id="GO:0051301">
    <property type="term" value="P:cell division"/>
    <property type="evidence" value="ECO:0007669"/>
    <property type="project" value="UniProtKB-KW"/>
</dbReference>
<evidence type="ECO:0000259" key="5">
    <source>
        <dbReference type="SMART" id="SM00385"/>
    </source>
</evidence>
<keyword evidence="3" id="KW-0131">Cell cycle</keyword>
<dbReference type="AlphaFoldDB" id="A0A9P0LJU3"/>
<dbReference type="SUPFAM" id="SSF47954">
    <property type="entry name" value="Cyclin-like"/>
    <property type="match status" value="2"/>
</dbReference>
<evidence type="ECO:0000256" key="2">
    <source>
        <dbReference type="ARBA" id="ARBA00023127"/>
    </source>
</evidence>
<dbReference type="Pfam" id="PF02984">
    <property type="entry name" value="Cyclin_C"/>
    <property type="match status" value="1"/>
</dbReference>
<dbReference type="Pfam" id="PF00134">
    <property type="entry name" value="Cyclin_N"/>
    <property type="match status" value="1"/>
</dbReference>
<keyword evidence="1" id="KW-0132">Cell division</keyword>
<dbReference type="FunFam" id="1.10.472.10:FF:000010">
    <property type="entry name" value="G1/S-specific cyclin Cln1"/>
    <property type="match status" value="1"/>
</dbReference>
<evidence type="ECO:0000256" key="1">
    <source>
        <dbReference type="ARBA" id="ARBA00022618"/>
    </source>
</evidence>
<accession>A0A9P0LJU3</accession>
<dbReference type="InterPro" id="IPR013763">
    <property type="entry name" value="Cyclin-like_dom"/>
</dbReference>
<dbReference type="GO" id="GO:0051726">
    <property type="term" value="P:regulation of cell cycle"/>
    <property type="evidence" value="ECO:0007669"/>
    <property type="project" value="UniProtKB-ARBA"/>
</dbReference>
<sequence>MRDFMTKHSVFYVSINIQNDSARPQIGMCHKLQKEVWQDIEEYKEDFEQVIKLREKCRIPFHHQSPQFCYRQHLVEYLKRVCIEKKLSHCTLHLAVYLLDIFMDNHSIIPERILLAANVCLLIAAKFEENYLILPKIAELNAAIHNRYEVRQYKVMELIILKFFDWYIMFPTAAHYTHYYLQAVLTPSEVKEKQESRRTLFYNIHDCITEYLDQIIDNIHYMQCYPPSKLAAAIIAASRMQIGLTMWTDQLEDMTHYVKEDIESLALQLKTAFINCEKCIKN</sequence>
<comment type="caution">
    <text evidence="6">The sequence shown here is derived from an EMBL/GenBank/DDBJ whole genome shotgun (WGS) entry which is preliminary data.</text>
</comment>
<dbReference type="Proteomes" id="UP001152888">
    <property type="component" value="Unassembled WGS sequence"/>
</dbReference>
<dbReference type="PANTHER" id="PTHR10177">
    <property type="entry name" value="CYCLINS"/>
    <property type="match status" value="1"/>
</dbReference>
<dbReference type="InterPro" id="IPR039361">
    <property type="entry name" value="Cyclin"/>
</dbReference>
<dbReference type="EMBL" id="CAKOFQ010007272">
    <property type="protein sequence ID" value="CAH1996938.1"/>
    <property type="molecule type" value="Genomic_DNA"/>
</dbReference>
<feature type="domain" description="Cyclin-like" evidence="5">
    <location>
        <begin position="76"/>
        <end position="162"/>
    </location>
</feature>
<keyword evidence="7" id="KW-1185">Reference proteome</keyword>
<dbReference type="OrthoDB" id="285802at2759"/>
<comment type="similarity">
    <text evidence="4">Belongs to the cyclin family.</text>
</comment>
<dbReference type="InterPro" id="IPR004367">
    <property type="entry name" value="Cyclin_C-dom"/>
</dbReference>
<dbReference type="CDD" id="cd20529">
    <property type="entry name" value="CYCLIN_CCNJ-like_rpt2"/>
    <property type="match status" value="1"/>
</dbReference>
<dbReference type="CDD" id="cd20528">
    <property type="entry name" value="CYCLIN_CCNJ-like_rpt1"/>
    <property type="match status" value="1"/>
</dbReference>
<dbReference type="Gene3D" id="1.10.472.10">
    <property type="entry name" value="Cyclin-like"/>
    <property type="match status" value="2"/>
</dbReference>
<evidence type="ECO:0000256" key="3">
    <source>
        <dbReference type="ARBA" id="ARBA00023306"/>
    </source>
</evidence>
<dbReference type="InterPro" id="IPR006671">
    <property type="entry name" value="Cyclin_N"/>
</dbReference>
<evidence type="ECO:0000313" key="7">
    <source>
        <dbReference type="Proteomes" id="UP001152888"/>
    </source>
</evidence>
<dbReference type="GO" id="GO:0019887">
    <property type="term" value="F:protein kinase regulator activity"/>
    <property type="evidence" value="ECO:0007669"/>
    <property type="project" value="UniProtKB-ARBA"/>
</dbReference>
<keyword evidence="2 4" id="KW-0195">Cyclin</keyword>
<dbReference type="InterPro" id="IPR036915">
    <property type="entry name" value="Cyclin-like_sf"/>
</dbReference>
<name>A0A9P0LJU3_ACAOB</name>
<gene>
    <name evidence="6" type="ORF">ACAOBT_LOCUS23440</name>
</gene>
<reference evidence="6" key="1">
    <citation type="submission" date="2022-03" db="EMBL/GenBank/DDBJ databases">
        <authorList>
            <person name="Sayadi A."/>
        </authorList>
    </citation>
    <scope>NUCLEOTIDE SEQUENCE</scope>
</reference>
<evidence type="ECO:0000256" key="4">
    <source>
        <dbReference type="RuleBase" id="RU000383"/>
    </source>
</evidence>